<dbReference type="AlphaFoldDB" id="A0A2G8JR27"/>
<keyword evidence="2" id="KW-0472">Membrane</keyword>
<proteinExistence type="predicted"/>
<feature type="region of interest" description="Disordered" evidence="1">
    <location>
        <begin position="104"/>
        <end position="131"/>
    </location>
</feature>
<accession>A0A2G8JR27</accession>
<sequence>MQHQQDLSDLKECDENFDICDDHYGTCNDIGKGNYKCSCIHGTYQSENIKVDGTDCSVAPIKVGLTVGLGIVCGIAVACFIPAYLWFIISPAFGKAEYNTAAAAEVGSTEDEDEDDEEERDHKDDLKRDLEEDEELDKQLIFHQTMIQNMSNFNPMPRVNRDSQSYGVPNSIELSTANSMDNFNYQQSN</sequence>
<gene>
    <name evidence="3" type="ORF">BSL78_24937</name>
</gene>
<dbReference type="Proteomes" id="UP000230750">
    <property type="component" value="Unassembled WGS sequence"/>
</dbReference>
<evidence type="ECO:0000313" key="4">
    <source>
        <dbReference type="Proteomes" id="UP000230750"/>
    </source>
</evidence>
<keyword evidence="2" id="KW-1133">Transmembrane helix</keyword>
<evidence type="ECO:0000256" key="2">
    <source>
        <dbReference type="SAM" id="Phobius"/>
    </source>
</evidence>
<evidence type="ECO:0008006" key="5">
    <source>
        <dbReference type="Google" id="ProtNLM"/>
    </source>
</evidence>
<evidence type="ECO:0000256" key="1">
    <source>
        <dbReference type="SAM" id="MobiDB-lite"/>
    </source>
</evidence>
<reference evidence="3 4" key="1">
    <citation type="journal article" date="2017" name="PLoS Biol.">
        <title>The sea cucumber genome provides insights into morphological evolution and visceral regeneration.</title>
        <authorList>
            <person name="Zhang X."/>
            <person name="Sun L."/>
            <person name="Yuan J."/>
            <person name="Sun Y."/>
            <person name="Gao Y."/>
            <person name="Zhang L."/>
            <person name="Li S."/>
            <person name="Dai H."/>
            <person name="Hamel J.F."/>
            <person name="Liu C."/>
            <person name="Yu Y."/>
            <person name="Liu S."/>
            <person name="Lin W."/>
            <person name="Guo K."/>
            <person name="Jin S."/>
            <person name="Xu P."/>
            <person name="Storey K.B."/>
            <person name="Huan P."/>
            <person name="Zhang T."/>
            <person name="Zhou Y."/>
            <person name="Zhang J."/>
            <person name="Lin C."/>
            <person name="Li X."/>
            <person name="Xing L."/>
            <person name="Huo D."/>
            <person name="Sun M."/>
            <person name="Wang L."/>
            <person name="Mercier A."/>
            <person name="Li F."/>
            <person name="Yang H."/>
            <person name="Xiang J."/>
        </authorList>
    </citation>
    <scope>NUCLEOTIDE SEQUENCE [LARGE SCALE GENOMIC DNA]</scope>
    <source>
        <strain evidence="3">Shaxun</strain>
        <tissue evidence="3">Muscle</tissue>
    </source>
</reference>
<evidence type="ECO:0000313" key="3">
    <source>
        <dbReference type="EMBL" id="PIK38227.1"/>
    </source>
</evidence>
<feature type="region of interest" description="Disordered" evidence="1">
    <location>
        <begin position="152"/>
        <end position="173"/>
    </location>
</feature>
<keyword evidence="2" id="KW-0812">Transmembrane</keyword>
<protein>
    <recommendedName>
        <fullName evidence="5">EGF-like domain-containing protein</fullName>
    </recommendedName>
</protein>
<dbReference type="EMBL" id="MRZV01001385">
    <property type="protein sequence ID" value="PIK38227.1"/>
    <property type="molecule type" value="Genomic_DNA"/>
</dbReference>
<keyword evidence="4" id="KW-1185">Reference proteome</keyword>
<name>A0A2G8JR27_STIJA</name>
<organism evidence="3 4">
    <name type="scientific">Stichopus japonicus</name>
    <name type="common">Sea cucumber</name>
    <dbReference type="NCBI Taxonomy" id="307972"/>
    <lineage>
        <taxon>Eukaryota</taxon>
        <taxon>Metazoa</taxon>
        <taxon>Echinodermata</taxon>
        <taxon>Eleutherozoa</taxon>
        <taxon>Echinozoa</taxon>
        <taxon>Holothuroidea</taxon>
        <taxon>Aspidochirotacea</taxon>
        <taxon>Aspidochirotida</taxon>
        <taxon>Stichopodidae</taxon>
        <taxon>Apostichopus</taxon>
    </lineage>
</organism>
<comment type="caution">
    <text evidence="3">The sequence shown here is derived from an EMBL/GenBank/DDBJ whole genome shotgun (WGS) entry which is preliminary data.</text>
</comment>
<feature type="compositionally biased region" description="Acidic residues" evidence="1">
    <location>
        <begin position="108"/>
        <end position="119"/>
    </location>
</feature>
<feature type="transmembrane region" description="Helical" evidence="2">
    <location>
        <begin position="67"/>
        <end position="89"/>
    </location>
</feature>
<feature type="compositionally biased region" description="Basic and acidic residues" evidence="1">
    <location>
        <begin position="120"/>
        <end position="130"/>
    </location>
</feature>
<feature type="compositionally biased region" description="Polar residues" evidence="1">
    <location>
        <begin position="162"/>
        <end position="173"/>
    </location>
</feature>